<dbReference type="InterPro" id="IPR005906">
    <property type="entry name" value="LysW"/>
</dbReference>
<organism evidence="3 4">
    <name type="scientific">Pyrobaculum aerophilum</name>
    <dbReference type="NCBI Taxonomy" id="13773"/>
    <lineage>
        <taxon>Archaea</taxon>
        <taxon>Thermoproteota</taxon>
        <taxon>Thermoprotei</taxon>
        <taxon>Thermoproteales</taxon>
        <taxon>Thermoproteaceae</taxon>
        <taxon>Pyrobaculum</taxon>
    </lineage>
</organism>
<dbReference type="Proteomes" id="UP000256877">
    <property type="component" value="Unassembled WGS sequence"/>
</dbReference>
<dbReference type="EMBL" id="NMUF01000001">
    <property type="protein sequence ID" value="RFB00413.1"/>
    <property type="molecule type" value="Genomic_DNA"/>
</dbReference>
<proteinExistence type="predicted"/>
<evidence type="ECO:0000313" key="5">
    <source>
        <dbReference type="Proteomes" id="UP000257123"/>
    </source>
</evidence>
<dbReference type="EMBL" id="NMUE01000045">
    <property type="protein sequence ID" value="RFA94007.1"/>
    <property type="molecule type" value="Genomic_DNA"/>
</dbReference>
<evidence type="ECO:0000313" key="4">
    <source>
        <dbReference type="Proteomes" id="UP000256877"/>
    </source>
</evidence>
<evidence type="ECO:0000313" key="2">
    <source>
        <dbReference type="EMBL" id="RFA94007.1"/>
    </source>
</evidence>
<gene>
    <name evidence="2" type="ORF">CGL51_11300</name>
    <name evidence="3" type="ORF">CGL52_00710</name>
    <name evidence="1" type="ORF">HA333_07930</name>
</gene>
<accession>A0A371R796</accession>
<dbReference type="PANTHER" id="PTHR40393">
    <property type="entry name" value="LYSINE BIOSYNTHESIS PROTEIN-RELATED-RELATED"/>
    <property type="match status" value="1"/>
</dbReference>
<dbReference type="EMBL" id="DUJP01000028">
    <property type="protein sequence ID" value="HII47355.1"/>
    <property type="molecule type" value="Genomic_DNA"/>
</dbReference>
<dbReference type="AlphaFoldDB" id="A0A371R796"/>
<dbReference type="Proteomes" id="UP000257123">
    <property type="component" value="Unassembled WGS sequence"/>
</dbReference>
<name>A0A371R796_9CREN</name>
<dbReference type="Proteomes" id="UP000651120">
    <property type="component" value="Unassembled WGS sequence"/>
</dbReference>
<protein>
    <submittedName>
        <fullName evidence="3">Lysine biosynthesis protein</fullName>
    </submittedName>
</protein>
<reference evidence="1" key="2">
    <citation type="journal article" date="2020" name="bioRxiv">
        <title>A rank-normalized archaeal taxonomy based on genome phylogeny resolves widespread incomplete and uneven classifications.</title>
        <authorList>
            <person name="Rinke C."/>
            <person name="Chuvochina M."/>
            <person name="Mussig A.J."/>
            <person name="Chaumeil P.-A."/>
            <person name="Waite D.W."/>
            <person name="Whitman W.B."/>
            <person name="Parks D.H."/>
            <person name="Hugenholtz P."/>
        </authorList>
    </citation>
    <scope>NUCLEOTIDE SEQUENCE</scope>
    <source>
        <strain evidence="1">UBA8839</strain>
    </source>
</reference>
<dbReference type="GeneID" id="1463672"/>
<dbReference type="RefSeq" id="WP_011008978.1">
    <property type="nucleotide sequence ID" value="NZ_DAIOPL010000010.1"/>
</dbReference>
<dbReference type="CDD" id="cd13946">
    <property type="entry name" value="LysW"/>
    <property type="match status" value="1"/>
</dbReference>
<sequence length="61" mass="6647">MATQKLVVQCKVCGTEFELPEDVMDGEIASCPTCGARYIVRLKGGSVTLEEFKGDVEDYGE</sequence>
<dbReference type="OrthoDB" id="159847at2157"/>
<comment type="caution">
    <text evidence="3">The sequence shown here is derived from an EMBL/GenBank/DDBJ whole genome shotgun (WGS) entry which is preliminary data.</text>
</comment>
<reference evidence="4 5" key="1">
    <citation type="submission" date="2017-07" db="EMBL/GenBank/DDBJ databases">
        <title>Draft genome sequence of aerobic hyperthermophilic archaea, Pyrobaculum aerophilum YKB31 and YKB32.</title>
        <authorList>
            <person name="Mochizuki T."/>
            <person name="Berliner A.J."/>
            <person name="Yoshida-Takashima Y."/>
            <person name="Takaki Y."/>
            <person name="Nunoura T."/>
            <person name="Takai K."/>
        </authorList>
    </citation>
    <scope>NUCLEOTIDE SEQUENCE [LARGE SCALE GENOMIC DNA]</scope>
    <source>
        <strain evidence="2 5">YKB31</strain>
        <strain evidence="3 4">YKB32</strain>
    </source>
</reference>
<dbReference type="OMA" id="PTCGARY"/>
<evidence type="ECO:0000313" key="3">
    <source>
        <dbReference type="EMBL" id="RFB00413.1"/>
    </source>
</evidence>
<dbReference type="Gene3D" id="2.20.28.160">
    <property type="match status" value="1"/>
</dbReference>
<dbReference type="PANTHER" id="PTHR40393:SF1">
    <property type="entry name" value="LYSINE BIOSYNTHESIS PROTEIN-RELATED"/>
    <property type="match status" value="1"/>
</dbReference>
<dbReference type="Pfam" id="PF21344">
    <property type="entry name" value="Zn_ribbon_LysW"/>
    <property type="match status" value="1"/>
</dbReference>
<evidence type="ECO:0000313" key="1">
    <source>
        <dbReference type="EMBL" id="HII47355.1"/>
    </source>
</evidence>